<dbReference type="GO" id="GO:0016779">
    <property type="term" value="F:nucleotidyltransferase activity"/>
    <property type="evidence" value="ECO:0007669"/>
    <property type="project" value="UniProtKB-KW"/>
</dbReference>
<evidence type="ECO:0000313" key="1">
    <source>
        <dbReference type="EMBL" id="MDC8758883.1"/>
    </source>
</evidence>
<dbReference type="PANTHER" id="PTHR21485">
    <property type="entry name" value="HAD SUPERFAMILY MEMBERS CMAS AND KDSC"/>
    <property type="match status" value="1"/>
</dbReference>
<dbReference type="RefSeq" id="WP_273671725.1">
    <property type="nucleotide sequence ID" value="NZ_JAQQXR010000005.1"/>
</dbReference>
<dbReference type="CDD" id="cd02513">
    <property type="entry name" value="CMP-NeuAc_Synthase"/>
    <property type="match status" value="1"/>
</dbReference>
<dbReference type="Proteomes" id="UP001221208">
    <property type="component" value="Unassembled WGS sequence"/>
</dbReference>
<dbReference type="SUPFAM" id="SSF53448">
    <property type="entry name" value="Nucleotide-diphospho-sugar transferases"/>
    <property type="match status" value="1"/>
</dbReference>
<evidence type="ECO:0000313" key="2">
    <source>
        <dbReference type="Proteomes" id="UP001221208"/>
    </source>
</evidence>
<dbReference type="InterPro" id="IPR003329">
    <property type="entry name" value="Cytidylyl_trans"/>
</dbReference>
<dbReference type="InterPro" id="IPR029044">
    <property type="entry name" value="Nucleotide-diphossugar_trans"/>
</dbReference>
<keyword evidence="2" id="KW-1185">Reference proteome</keyword>
<dbReference type="EMBL" id="JAQQXR010000005">
    <property type="protein sequence ID" value="MDC8758883.1"/>
    <property type="molecule type" value="Genomic_DNA"/>
</dbReference>
<organism evidence="1 2">
    <name type="scientific">Janthinobacterium fluminis</name>
    <dbReference type="NCBI Taxonomy" id="2987524"/>
    <lineage>
        <taxon>Bacteria</taxon>
        <taxon>Pseudomonadati</taxon>
        <taxon>Pseudomonadota</taxon>
        <taxon>Betaproteobacteria</taxon>
        <taxon>Burkholderiales</taxon>
        <taxon>Oxalobacteraceae</taxon>
        <taxon>Janthinobacterium</taxon>
    </lineage>
</organism>
<keyword evidence="1" id="KW-0548">Nucleotidyltransferase</keyword>
<accession>A0ABT5K1N0</accession>
<protein>
    <submittedName>
        <fullName evidence="1">Acylneuraminate cytidylyltransferase family protein</fullName>
    </submittedName>
</protein>
<keyword evidence="1" id="KW-0808">Transferase</keyword>
<dbReference type="Gene3D" id="3.90.550.10">
    <property type="entry name" value="Spore Coat Polysaccharide Biosynthesis Protein SpsA, Chain A"/>
    <property type="match status" value="1"/>
</dbReference>
<dbReference type="Pfam" id="PF02348">
    <property type="entry name" value="CTP_transf_3"/>
    <property type="match status" value="1"/>
</dbReference>
<dbReference type="InterPro" id="IPR050793">
    <property type="entry name" value="CMP-NeuNAc_synthase"/>
</dbReference>
<proteinExistence type="predicted"/>
<reference evidence="1 2" key="1">
    <citation type="submission" date="2022-10" db="EMBL/GenBank/DDBJ databases">
        <title>Janthinobacterium sp. hw3 Genome sequencing.</title>
        <authorList>
            <person name="Park S."/>
        </authorList>
    </citation>
    <scope>NUCLEOTIDE SEQUENCE [LARGE SCALE GENOMIC DNA]</scope>
    <source>
        <strain evidence="2">hw3</strain>
    </source>
</reference>
<name>A0ABT5K1N0_9BURK</name>
<dbReference type="PANTHER" id="PTHR21485:SF6">
    <property type="entry name" value="N-ACYLNEURAMINATE CYTIDYLYLTRANSFERASE-RELATED"/>
    <property type="match status" value="1"/>
</dbReference>
<sequence>MIGGRSVLAVVTARGGSKGVPGKNILPIGGRPLIEWTIDAARASRYIDRLILSSDDEAIIAAALRAGCEAPFRRSAALAGDAASSIDVVVDALERVPGHDIVVLLQPTSPLRSTADIDGTLELLEASGAPSCVSLRAADEHPYWTYRLDADGRLARYAEPPAGMPLRRQDLPPAWCLNGAVYAARTGWFLRQRSFLSPQTAGYPMPAERSLDIDTPADVELLKTAVQSLRPLPNDRPEAPSTR</sequence>
<comment type="caution">
    <text evidence="1">The sequence shown here is derived from an EMBL/GenBank/DDBJ whole genome shotgun (WGS) entry which is preliminary data.</text>
</comment>
<gene>
    <name evidence="1" type="ORF">OIK44_14975</name>
</gene>